<accession>Z9JKJ6</accession>
<protein>
    <recommendedName>
        <fullName evidence="3">Transposase</fullName>
    </recommendedName>
</protein>
<comment type="caution">
    <text evidence="1">The sequence shown here is derived from an EMBL/GenBank/DDBJ whole genome shotgun (WGS) entry which is preliminary data.</text>
</comment>
<reference evidence="1 2" key="1">
    <citation type="journal article" date="2014" name="Genome Announc.">
        <title>Draft Genome Sequence of Xylella fastidiosa Pear Leaf Scorch Strain in Taiwan.</title>
        <authorList>
            <person name="Su C.C."/>
            <person name="Deng W.L."/>
            <person name="Jan F.J."/>
            <person name="Chang C.J."/>
            <person name="Huang H."/>
            <person name="Chen J."/>
        </authorList>
    </citation>
    <scope>NUCLEOTIDE SEQUENCE [LARGE SCALE GENOMIC DNA]</scope>
    <source>
        <strain evidence="1 2">PLS229</strain>
    </source>
</reference>
<evidence type="ECO:0008006" key="3">
    <source>
        <dbReference type="Google" id="ProtNLM"/>
    </source>
</evidence>
<dbReference type="Proteomes" id="UP000020406">
    <property type="component" value="Unassembled WGS sequence"/>
</dbReference>
<dbReference type="EMBL" id="JDSQ01000007">
    <property type="protein sequence ID" value="EWS78493.1"/>
    <property type="molecule type" value="Genomic_DNA"/>
</dbReference>
<dbReference type="STRING" id="1444770.AF72_05490"/>
<dbReference type="AlphaFoldDB" id="Z9JKJ6"/>
<dbReference type="PATRIC" id="fig|1444770.3.peg.1312"/>
<sequence length="38" mass="4485">MECRQRRLRYFLAVAEALYFVRAAGCLHSLSRVIKDLE</sequence>
<proteinExistence type="predicted"/>
<name>Z9JKJ6_9GAMM</name>
<organism evidence="1 2">
    <name type="scientific">Xylella taiwanensis</name>
    <dbReference type="NCBI Taxonomy" id="1444770"/>
    <lineage>
        <taxon>Bacteria</taxon>
        <taxon>Pseudomonadati</taxon>
        <taxon>Pseudomonadota</taxon>
        <taxon>Gammaproteobacteria</taxon>
        <taxon>Lysobacterales</taxon>
        <taxon>Lysobacteraceae</taxon>
        <taxon>Xylella</taxon>
    </lineage>
</organism>
<evidence type="ECO:0000313" key="2">
    <source>
        <dbReference type="Proteomes" id="UP000020406"/>
    </source>
</evidence>
<evidence type="ECO:0000313" key="1">
    <source>
        <dbReference type="EMBL" id="EWS78493.1"/>
    </source>
</evidence>
<gene>
    <name evidence="1" type="ORF">AF72_05490</name>
</gene>